<accession>A0A5N6JVM3</accession>
<dbReference type="InterPro" id="IPR036396">
    <property type="entry name" value="Cyt_P450_sf"/>
</dbReference>
<keyword evidence="7" id="KW-0503">Monooxygenase</keyword>
<evidence type="ECO:0000256" key="4">
    <source>
        <dbReference type="ARBA" id="ARBA00023002"/>
    </source>
</evidence>
<dbReference type="GO" id="GO:0005506">
    <property type="term" value="F:iron ion binding"/>
    <property type="evidence" value="ECO:0007669"/>
    <property type="project" value="InterPro"/>
</dbReference>
<dbReference type="EMBL" id="VIGI01000013">
    <property type="protein sequence ID" value="KAB8292400.1"/>
    <property type="molecule type" value="Genomic_DNA"/>
</dbReference>
<dbReference type="PANTHER" id="PTHR24287">
    <property type="entry name" value="P450, PUTATIVE (EUROFUNG)-RELATED"/>
    <property type="match status" value="1"/>
</dbReference>
<dbReference type="GO" id="GO:0016705">
    <property type="term" value="F:oxidoreductase activity, acting on paired donors, with incorporation or reduction of molecular oxygen"/>
    <property type="evidence" value="ECO:0007669"/>
    <property type="project" value="InterPro"/>
</dbReference>
<evidence type="ECO:0000256" key="5">
    <source>
        <dbReference type="ARBA" id="ARBA00023004"/>
    </source>
</evidence>
<evidence type="ECO:0000256" key="6">
    <source>
        <dbReference type="ARBA" id="ARBA00023026"/>
    </source>
</evidence>
<evidence type="ECO:0000313" key="8">
    <source>
        <dbReference type="EMBL" id="KAB8292400.1"/>
    </source>
</evidence>
<dbReference type="AlphaFoldDB" id="A0A5N6JVM3"/>
<evidence type="ECO:0000256" key="3">
    <source>
        <dbReference type="ARBA" id="ARBA00022723"/>
    </source>
</evidence>
<protein>
    <submittedName>
        <fullName evidence="8">Uncharacterized protein</fullName>
    </submittedName>
</protein>
<proteinExistence type="inferred from homology"/>
<dbReference type="Gene3D" id="1.10.630.10">
    <property type="entry name" value="Cytochrome P450"/>
    <property type="match status" value="2"/>
</dbReference>
<dbReference type="InterPro" id="IPR047146">
    <property type="entry name" value="Cyt_P450_E_CYP52_fungi"/>
</dbReference>
<sequence>MGFFFYQQQLKVQWWISSCQILNQTRSVDGEGLLFHTLSVDDERSDAVENFHVAIVHWINRVSELKLYIYAKPDTEFLVQPKLIFAIGTTTLSNYSFLLEKQKVVLETSLKLWYLVYPPISTPGSPFHRDSTAKDEFLLPKLTICGSGLLRTVALQAGYIMAKELKIQLQEETSLGLVSLRPDLLDAIKDAKTWNLRCIKTGEVNMKGYLSICLTIAHTDALRKGQVGEELDASLTSLISICMEPARSPATERFMEHGIFNADGDFWEQTRTVTKLIFSRAQISNTEYLKKRFLDTFTEFIFGQSVNTFEPGESSFDAERFPATSDRALKGVGLRVVLGSYAFLQDLDRSWRLACHVVHDFIDQQIDHATQNHDAGTNSDLDLDSKPQKFILLSELFKKTQGRDTPSSRYNGDLIFDSLKQLKYVRFMVDESLRLLTPSGRSNRIVFVDTILPTGGPSQTEPIFIRKGTEICFVFKSLHIDKDIWGPDGDEFNVERWEPI</sequence>
<keyword evidence="5" id="KW-0408">Iron</keyword>
<comment type="caution">
    <text evidence="8">The sequence shown here is derived from an EMBL/GenBank/DDBJ whole genome shotgun (WGS) entry which is preliminary data.</text>
</comment>
<name>A0A5N6JVM3_MONLA</name>
<keyword evidence="3" id="KW-0479">Metal-binding</keyword>
<dbReference type="GO" id="GO:0020037">
    <property type="term" value="F:heme binding"/>
    <property type="evidence" value="ECO:0007669"/>
    <property type="project" value="InterPro"/>
</dbReference>
<keyword evidence="4" id="KW-0560">Oxidoreductase</keyword>
<keyword evidence="6" id="KW-0843">Virulence</keyword>
<reference evidence="8 9" key="1">
    <citation type="submission" date="2019-06" db="EMBL/GenBank/DDBJ databases">
        <title>Genome Sequence of the Brown Rot Fungal Pathogen Monilinia laxa.</title>
        <authorList>
            <person name="De Miccolis Angelini R.M."/>
            <person name="Landi L."/>
            <person name="Abate D."/>
            <person name="Pollastro S."/>
            <person name="Romanazzi G."/>
            <person name="Faretra F."/>
        </authorList>
    </citation>
    <scope>NUCLEOTIDE SEQUENCE [LARGE SCALE GENOMIC DNA]</scope>
    <source>
        <strain evidence="8 9">Mlax316</strain>
    </source>
</reference>
<evidence type="ECO:0000256" key="7">
    <source>
        <dbReference type="ARBA" id="ARBA00023033"/>
    </source>
</evidence>
<dbReference type="PANTHER" id="PTHR24287:SF19">
    <property type="entry name" value="CYTOCHROME P450"/>
    <property type="match status" value="1"/>
</dbReference>
<evidence type="ECO:0000256" key="1">
    <source>
        <dbReference type="ARBA" id="ARBA00001971"/>
    </source>
</evidence>
<dbReference type="GO" id="GO:0004497">
    <property type="term" value="F:monooxygenase activity"/>
    <property type="evidence" value="ECO:0007669"/>
    <property type="project" value="UniProtKB-KW"/>
</dbReference>
<dbReference type="InterPro" id="IPR001128">
    <property type="entry name" value="Cyt_P450"/>
</dbReference>
<dbReference type="Pfam" id="PF00067">
    <property type="entry name" value="p450"/>
    <property type="match status" value="1"/>
</dbReference>
<comment type="cofactor">
    <cofactor evidence="1">
        <name>heme</name>
        <dbReference type="ChEBI" id="CHEBI:30413"/>
    </cofactor>
</comment>
<evidence type="ECO:0000256" key="2">
    <source>
        <dbReference type="ARBA" id="ARBA00010617"/>
    </source>
</evidence>
<evidence type="ECO:0000313" key="9">
    <source>
        <dbReference type="Proteomes" id="UP000326757"/>
    </source>
</evidence>
<organism evidence="8 9">
    <name type="scientific">Monilinia laxa</name>
    <name type="common">Brown rot fungus</name>
    <name type="synonym">Sclerotinia laxa</name>
    <dbReference type="NCBI Taxonomy" id="61186"/>
    <lineage>
        <taxon>Eukaryota</taxon>
        <taxon>Fungi</taxon>
        <taxon>Dikarya</taxon>
        <taxon>Ascomycota</taxon>
        <taxon>Pezizomycotina</taxon>
        <taxon>Leotiomycetes</taxon>
        <taxon>Helotiales</taxon>
        <taxon>Sclerotiniaceae</taxon>
        <taxon>Monilinia</taxon>
    </lineage>
</organism>
<keyword evidence="9" id="KW-1185">Reference proteome</keyword>
<dbReference type="OrthoDB" id="1470350at2759"/>
<gene>
    <name evidence="8" type="ORF">EYC80_008133</name>
</gene>
<dbReference type="Proteomes" id="UP000326757">
    <property type="component" value="Unassembled WGS sequence"/>
</dbReference>
<comment type="similarity">
    <text evidence="2">Belongs to the cytochrome P450 family.</text>
</comment>
<dbReference type="SUPFAM" id="SSF48264">
    <property type="entry name" value="Cytochrome P450"/>
    <property type="match status" value="1"/>
</dbReference>